<dbReference type="GO" id="GO:0043715">
    <property type="term" value="F:2,3-diketo-5-methylthiopentyl-1-phosphate enolase activity"/>
    <property type="evidence" value="ECO:0007669"/>
    <property type="project" value="UniProtKB-UniRule"/>
</dbReference>
<comment type="catalytic activity">
    <reaction evidence="4">
        <text>5-methylsulfanyl-2,3-dioxopentyl phosphate + H2O = 1,2-dihydroxy-5-(methylsulfanyl)pent-1-en-3-one + phosphate</text>
        <dbReference type="Rhea" id="RHEA:21700"/>
        <dbReference type="ChEBI" id="CHEBI:15377"/>
        <dbReference type="ChEBI" id="CHEBI:43474"/>
        <dbReference type="ChEBI" id="CHEBI:49252"/>
        <dbReference type="ChEBI" id="CHEBI:58828"/>
        <dbReference type="EC" id="3.1.3.77"/>
    </reaction>
</comment>
<dbReference type="NCBIfam" id="TIGR01691">
    <property type="entry name" value="enolase-ppase"/>
    <property type="match status" value="1"/>
</dbReference>
<keyword evidence="3 4" id="KW-0486">Methionine biosynthesis</keyword>
<evidence type="ECO:0000313" key="6">
    <source>
        <dbReference type="Proteomes" id="UP000007463"/>
    </source>
</evidence>
<dbReference type="Pfam" id="PF00702">
    <property type="entry name" value="Hydrolase"/>
    <property type="match status" value="1"/>
</dbReference>
<dbReference type="GO" id="GO:0043716">
    <property type="term" value="F:2-hydroxy-3-keto-5-methylthiopentenyl-1-phosphate phosphatase activity"/>
    <property type="evidence" value="ECO:0007669"/>
    <property type="project" value="UniProtKB-UniRule"/>
</dbReference>
<evidence type="ECO:0000313" key="5">
    <source>
        <dbReference type="EMBL" id="AEA44107.1"/>
    </source>
</evidence>
<sequence length="231" mass="26048">MILKSPKYILTDIEGTTSSISFVAEKLFPYFRNNILDLAEMTENPIVKAAFEQTIQLAKSEDGETISTDQEIIDKLYEWSVEDRKITPLKTLQGVLWEKGYQEGELKGHVYPEVAANLKSWKEQGIELGVFSSGSVSAQKLIFGYSISGDLTPYFSSYFDTNTGGKRESETYKKIAQVLQINPSEILFLSDIVEELEAADSNGFQTIQLSRDGMTPSWKQFVTSFDEITFE</sequence>
<comment type="similarity">
    <text evidence="4">Belongs to the HAD-like hydrolase superfamily. MasA/MtnC family.</text>
</comment>
<dbReference type="GO" id="GO:0000287">
    <property type="term" value="F:magnesium ion binding"/>
    <property type="evidence" value="ECO:0007669"/>
    <property type="project" value="UniProtKB-UniRule"/>
</dbReference>
<comment type="function">
    <text evidence="4">Bifunctional enzyme that catalyzes the enolization of 2,3-diketo-5-methylthiopentyl-1-phosphate (DK-MTP-1-P) into the intermediate 2-hydroxy-3-keto-5-methylthiopentenyl-1-phosphate (HK-MTPenyl-1-P), which is then dephosphorylated to form the acireductone 1,2-dihydroxy-3-keto-5-methylthiopentene (DHK-MTPene).</text>
</comment>
<dbReference type="STRING" id="755732.Fluta_2121"/>
<dbReference type="SUPFAM" id="SSF56784">
    <property type="entry name" value="HAD-like"/>
    <property type="match status" value="1"/>
</dbReference>
<dbReference type="EMBL" id="CP002542">
    <property type="protein sequence ID" value="AEA44107.1"/>
    <property type="molecule type" value="Genomic_DNA"/>
</dbReference>
<dbReference type="KEGG" id="fte:Fluta_2121"/>
<name>F2I9F0_FLUTR</name>
<keyword evidence="6" id="KW-1185">Reference proteome</keyword>
<dbReference type="HAMAP" id="MF_01681">
    <property type="entry name" value="Salvage_MtnC"/>
    <property type="match status" value="1"/>
</dbReference>
<dbReference type="PANTHER" id="PTHR20371">
    <property type="entry name" value="ENOLASE-PHOSPHATASE E1"/>
    <property type="match status" value="1"/>
</dbReference>
<comment type="pathway">
    <text evidence="4">Amino-acid biosynthesis; L-methionine biosynthesis via salvage pathway; L-methionine from S-methyl-5-thio-alpha-D-ribose 1-phosphate: step 4/6.</text>
</comment>
<keyword evidence="1 4" id="KW-0028">Amino-acid biosynthesis</keyword>
<dbReference type="UniPathway" id="UPA00904">
    <property type="reaction ID" value="UER00876"/>
</dbReference>
<dbReference type="InterPro" id="IPR023943">
    <property type="entry name" value="Enolase-ppase_E1"/>
</dbReference>
<dbReference type="SFLD" id="SFLDF00044">
    <property type="entry name" value="enolase-phosphatase"/>
    <property type="match status" value="1"/>
</dbReference>
<dbReference type="Gene3D" id="3.40.50.1000">
    <property type="entry name" value="HAD superfamily/HAD-like"/>
    <property type="match status" value="1"/>
</dbReference>
<dbReference type="HOGENOM" id="CLU_023273_0_0_10"/>
<evidence type="ECO:0000256" key="3">
    <source>
        <dbReference type="ARBA" id="ARBA00023167"/>
    </source>
</evidence>
<dbReference type="PANTHER" id="PTHR20371:SF1">
    <property type="entry name" value="ENOLASE-PHOSPHATASE E1"/>
    <property type="match status" value="1"/>
</dbReference>
<dbReference type="RefSeq" id="WP_013686877.1">
    <property type="nucleotide sequence ID" value="NC_015321.1"/>
</dbReference>
<reference evidence="6" key="2">
    <citation type="submission" date="2011-02" db="EMBL/GenBank/DDBJ databases">
        <title>The complete genome of Fluviicola taffensis DSM 16823.</title>
        <authorList>
            <consortium name="US DOE Joint Genome Institute (JGI-PGF)"/>
            <person name="Lucas S."/>
            <person name="Copeland A."/>
            <person name="Lapidus A."/>
            <person name="Bruce D."/>
            <person name="Goodwin L."/>
            <person name="Pitluck S."/>
            <person name="Kyrpides N."/>
            <person name="Mavromatis K."/>
            <person name="Ivanova N."/>
            <person name="Mikhailova N."/>
            <person name="Pagani I."/>
            <person name="Chertkov O."/>
            <person name="Detter J.C."/>
            <person name="Han C."/>
            <person name="Tapia R."/>
            <person name="Land M."/>
            <person name="Hauser L."/>
            <person name="Markowitz V."/>
            <person name="Cheng J.-F."/>
            <person name="Hugenholtz P."/>
            <person name="Woyke T."/>
            <person name="Wu D."/>
            <person name="Tindall B."/>
            <person name="Pomrenke H.G."/>
            <person name="Brambilla E."/>
            <person name="Klenk H.-P."/>
            <person name="Eisen J.A."/>
        </authorList>
    </citation>
    <scope>NUCLEOTIDE SEQUENCE [LARGE SCALE GENOMIC DNA]</scope>
    <source>
        <strain evidence="6">DSM 16823 / RW262 / RW262</strain>
    </source>
</reference>
<dbReference type="SFLD" id="SFLDS00003">
    <property type="entry name" value="Haloacid_Dehalogenase"/>
    <property type="match status" value="1"/>
</dbReference>
<dbReference type="InterPro" id="IPR036412">
    <property type="entry name" value="HAD-like_sf"/>
</dbReference>
<dbReference type="AlphaFoldDB" id="F2I9F0"/>
<comment type="subunit">
    <text evidence="4">Monomer.</text>
</comment>
<dbReference type="OrthoDB" id="9797743at2"/>
<reference evidence="5 6" key="1">
    <citation type="journal article" date="2011" name="Stand. Genomic Sci.">
        <title>Complete genome sequence of the gliding freshwater bacterium Fluviicola taffensis type strain (RW262).</title>
        <authorList>
            <person name="Woyke T."/>
            <person name="Chertkov O."/>
            <person name="Lapidus A."/>
            <person name="Nolan M."/>
            <person name="Lucas S."/>
            <person name="Del Rio T.G."/>
            <person name="Tice H."/>
            <person name="Cheng J.F."/>
            <person name="Tapia R."/>
            <person name="Han C."/>
            <person name="Goodwin L."/>
            <person name="Pitluck S."/>
            <person name="Liolios K."/>
            <person name="Pagani I."/>
            <person name="Ivanova N."/>
            <person name="Huntemann M."/>
            <person name="Mavromatis K."/>
            <person name="Mikhailova N."/>
            <person name="Pati A."/>
            <person name="Chen A."/>
            <person name="Palaniappan K."/>
            <person name="Land M."/>
            <person name="Hauser L."/>
            <person name="Brambilla E.M."/>
            <person name="Rohde M."/>
            <person name="Mwirichia R."/>
            <person name="Sikorski J."/>
            <person name="Tindall B.J."/>
            <person name="Goker M."/>
            <person name="Bristow J."/>
            <person name="Eisen J.A."/>
            <person name="Markowitz V."/>
            <person name="Hugenholtz P."/>
            <person name="Klenk H.P."/>
            <person name="Kyrpides N.C."/>
        </authorList>
    </citation>
    <scope>NUCLEOTIDE SEQUENCE [LARGE SCALE GENOMIC DNA]</scope>
    <source>
        <strain evidence="6">DSM 16823 / RW262 / RW262</strain>
    </source>
</reference>
<evidence type="ECO:0000256" key="4">
    <source>
        <dbReference type="HAMAP-Rule" id="MF_01681"/>
    </source>
</evidence>
<dbReference type="Gene3D" id="1.10.720.60">
    <property type="match status" value="1"/>
</dbReference>
<organism evidence="5 6">
    <name type="scientific">Fluviicola taffensis (strain DSM 16823 / NCIMB 13979 / RW262)</name>
    <dbReference type="NCBI Taxonomy" id="755732"/>
    <lineage>
        <taxon>Bacteria</taxon>
        <taxon>Pseudomonadati</taxon>
        <taxon>Bacteroidota</taxon>
        <taxon>Flavobacteriia</taxon>
        <taxon>Flavobacteriales</taxon>
        <taxon>Crocinitomicaceae</taxon>
        <taxon>Fluviicola</taxon>
    </lineage>
</organism>
<proteinExistence type="inferred from homology"/>
<dbReference type="InterPro" id="IPR006439">
    <property type="entry name" value="HAD-SF_hydro_IA"/>
</dbReference>
<dbReference type="SFLD" id="SFLDG01133">
    <property type="entry name" value="C1.5.4:_Enolase-phosphatase_Li"/>
    <property type="match status" value="1"/>
</dbReference>
<dbReference type="CDD" id="cd01629">
    <property type="entry name" value="HAD_EP"/>
    <property type="match status" value="1"/>
</dbReference>
<keyword evidence="4" id="KW-0479">Metal-binding</keyword>
<dbReference type="GO" id="GO:0043874">
    <property type="term" value="F:acireductone synthase activity"/>
    <property type="evidence" value="ECO:0007669"/>
    <property type="project" value="UniProtKB-EC"/>
</dbReference>
<keyword evidence="4" id="KW-0460">Magnesium</keyword>
<dbReference type="eggNOG" id="COG4229">
    <property type="taxonomic scope" value="Bacteria"/>
</dbReference>
<dbReference type="InterPro" id="IPR023214">
    <property type="entry name" value="HAD_sf"/>
</dbReference>
<evidence type="ECO:0000256" key="2">
    <source>
        <dbReference type="ARBA" id="ARBA00022801"/>
    </source>
</evidence>
<keyword evidence="2 4" id="KW-0378">Hydrolase</keyword>
<dbReference type="PRINTS" id="PR00413">
    <property type="entry name" value="HADHALOGNASE"/>
</dbReference>
<protein>
    <recommendedName>
        <fullName evidence="4">Enolase-phosphatase E1</fullName>
        <ecNumber evidence="4">3.1.3.77</ecNumber>
    </recommendedName>
    <alternativeName>
        <fullName evidence="4">2,3-diketo-5-methylthio-1-phosphopentane phosphatase</fullName>
    </alternativeName>
</protein>
<evidence type="ECO:0000256" key="1">
    <source>
        <dbReference type="ARBA" id="ARBA00022605"/>
    </source>
</evidence>
<dbReference type="GO" id="GO:0019509">
    <property type="term" value="P:L-methionine salvage from methylthioadenosine"/>
    <property type="evidence" value="ECO:0007669"/>
    <property type="project" value="UniProtKB-UniRule"/>
</dbReference>
<dbReference type="NCBIfam" id="TIGR01549">
    <property type="entry name" value="HAD-SF-IA-v1"/>
    <property type="match status" value="1"/>
</dbReference>
<gene>
    <name evidence="4" type="primary">mtnC</name>
    <name evidence="5" type="ordered locus">Fluta_2121</name>
</gene>
<dbReference type="SFLD" id="SFLDG01129">
    <property type="entry name" value="C1.5:_HAD__Beta-PGM__Phosphata"/>
    <property type="match status" value="1"/>
</dbReference>
<dbReference type="Proteomes" id="UP000007463">
    <property type="component" value="Chromosome"/>
</dbReference>
<dbReference type="EC" id="3.1.3.77" evidence="4"/>
<accession>F2I9F0</accession>
<comment type="cofactor">
    <cofactor evidence="4">
        <name>Mg(2+)</name>
        <dbReference type="ChEBI" id="CHEBI:18420"/>
    </cofactor>
    <text evidence="4">Binds 1 Mg(2+) ion per subunit.</text>
</comment>
<comment type="pathway">
    <text evidence="4">Amino-acid biosynthesis; L-methionine biosynthesis via salvage pathway; L-methionine from S-methyl-5-thio-alpha-D-ribose 1-phosphate: step 3/6.</text>
</comment>